<feature type="compositionally biased region" description="Low complexity" evidence="3">
    <location>
        <begin position="8"/>
        <end position="21"/>
    </location>
</feature>
<dbReference type="STRING" id="289078.A0A2X0LHC7"/>
<evidence type="ECO:0000313" key="6">
    <source>
        <dbReference type="Proteomes" id="UP000249723"/>
    </source>
</evidence>
<keyword evidence="2" id="KW-0539">Nucleus</keyword>
<feature type="region of interest" description="Disordered" evidence="3">
    <location>
        <begin position="188"/>
        <end position="254"/>
    </location>
</feature>
<dbReference type="OrthoDB" id="2537901at2759"/>
<accession>A0A2X0LHC7</accession>
<feature type="region of interest" description="Disordered" evidence="3">
    <location>
        <begin position="1"/>
        <end position="170"/>
    </location>
</feature>
<dbReference type="EMBL" id="FMWP01000094">
    <property type="protein sequence ID" value="SCZ97911.1"/>
    <property type="molecule type" value="Genomic_DNA"/>
</dbReference>
<gene>
    <name evidence="5" type="ORF">BZ3500_MVSOF-1268-A1-R1_CHR3-3G06451</name>
</gene>
<evidence type="ECO:0000259" key="4">
    <source>
        <dbReference type="Pfam" id="PF08698"/>
    </source>
</evidence>
<dbReference type="PANTHER" id="PTHR21686:SF12">
    <property type="entry name" value="DEOXYNUCLEOTIDYLTRANSFERASE TERMINAL-INTERACTING PROTEIN 2"/>
    <property type="match status" value="1"/>
</dbReference>
<evidence type="ECO:0000313" key="5">
    <source>
        <dbReference type="EMBL" id="SCZ97911.1"/>
    </source>
</evidence>
<evidence type="ECO:0000256" key="1">
    <source>
        <dbReference type="ARBA" id="ARBA00004604"/>
    </source>
</evidence>
<keyword evidence="6" id="KW-1185">Reference proteome</keyword>
<dbReference type="GO" id="GO:0003723">
    <property type="term" value="F:RNA binding"/>
    <property type="evidence" value="ECO:0007669"/>
    <property type="project" value="TreeGrafter"/>
</dbReference>
<feature type="compositionally biased region" description="Basic and acidic residues" evidence="3">
    <location>
        <begin position="190"/>
        <end position="201"/>
    </location>
</feature>
<feature type="domain" description="Fcf2 pre-rRNA processing C-terminal" evidence="4">
    <location>
        <begin position="242"/>
        <end position="337"/>
    </location>
</feature>
<dbReference type="GO" id="GO:0006396">
    <property type="term" value="P:RNA processing"/>
    <property type="evidence" value="ECO:0007669"/>
    <property type="project" value="TreeGrafter"/>
</dbReference>
<feature type="compositionally biased region" description="Acidic residues" evidence="3">
    <location>
        <begin position="135"/>
        <end position="155"/>
    </location>
</feature>
<feature type="compositionally biased region" description="Polar residues" evidence="3">
    <location>
        <begin position="22"/>
        <end position="37"/>
    </location>
</feature>
<protein>
    <submittedName>
        <fullName evidence="5">BZ3500_MvSof-1268-A1-R1_Chr3-3g06451 protein</fullName>
    </submittedName>
</protein>
<feature type="compositionally biased region" description="Acidic residues" evidence="3">
    <location>
        <begin position="63"/>
        <end position="82"/>
    </location>
</feature>
<dbReference type="Proteomes" id="UP000249723">
    <property type="component" value="Unassembled WGS sequence"/>
</dbReference>
<comment type="subcellular location">
    <subcellularLocation>
        <location evidence="1">Nucleus</location>
        <location evidence="1">Nucleolus</location>
    </subcellularLocation>
</comment>
<proteinExistence type="predicted"/>
<evidence type="ECO:0000256" key="2">
    <source>
        <dbReference type="ARBA" id="ARBA00023242"/>
    </source>
</evidence>
<organism evidence="5 6">
    <name type="scientific">Microbotryum saponariae</name>
    <dbReference type="NCBI Taxonomy" id="289078"/>
    <lineage>
        <taxon>Eukaryota</taxon>
        <taxon>Fungi</taxon>
        <taxon>Dikarya</taxon>
        <taxon>Basidiomycota</taxon>
        <taxon>Pucciniomycotina</taxon>
        <taxon>Microbotryomycetes</taxon>
        <taxon>Microbotryales</taxon>
        <taxon>Microbotryaceae</taxon>
        <taxon>Microbotryum</taxon>
    </lineage>
</organism>
<dbReference type="InterPro" id="IPR039883">
    <property type="entry name" value="Fcf2/DNTTIP2"/>
</dbReference>
<dbReference type="InterPro" id="IPR014810">
    <property type="entry name" value="Fcf2_C"/>
</dbReference>
<name>A0A2X0LHC7_9BASI</name>
<feature type="compositionally biased region" description="Low complexity" evidence="3">
    <location>
        <begin position="38"/>
        <end position="62"/>
    </location>
</feature>
<sequence>MPSKTRATSSTSLRPPLLSPTEDTTIASASSHSVDQRSSSTAEESSPSSSSSSSSASSSSSEGESDSSSDDEDDEKEDDDPLDSQTRLQMKDLLLKARQAAARQSNGYGKGKGKGKAVQDGDALANNDEIITFGDEQDDGESSDDDDDDEDDSDPDEPKASTSKASLIPKSLVAPLKVNRGLDTISNKPVRADNIKPETGMRESAIVNASKSTSGKVIKGDKWGMMPMKSLSKKELKARHPPTAGPSWFNMPAPAMTPQLKREVQAMRLRNALDPKRFYRGDAAKADSKLPEFFQVGHVLNESQRATNADPVGRVKKRSFVEELVEDEQAKAYTKRKTVEVMRKGMSGRKGKARRRKA</sequence>
<dbReference type="AlphaFoldDB" id="A0A2X0LHC7"/>
<evidence type="ECO:0000256" key="3">
    <source>
        <dbReference type="SAM" id="MobiDB-lite"/>
    </source>
</evidence>
<dbReference type="Pfam" id="PF08698">
    <property type="entry name" value="Fcf2"/>
    <property type="match status" value="1"/>
</dbReference>
<reference evidence="6" key="1">
    <citation type="submission" date="2016-10" db="EMBL/GenBank/DDBJ databases">
        <authorList>
            <person name="Jeantristanb JTB J.-T."/>
            <person name="Ricardo R."/>
        </authorList>
    </citation>
    <scope>NUCLEOTIDE SEQUENCE [LARGE SCALE GENOMIC DNA]</scope>
</reference>
<dbReference type="PANTHER" id="PTHR21686">
    <property type="entry name" value="DEOXYNUCLEOTIDYLTRANSFERASE TERMINAL-INTERACTING PROTEIN 2"/>
    <property type="match status" value="1"/>
</dbReference>
<dbReference type="GO" id="GO:0005730">
    <property type="term" value="C:nucleolus"/>
    <property type="evidence" value="ECO:0007669"/>
    <property type="project" value="UniProtKB-SubCell"/>
</dbReference>